<name>W7BNX2_9LIST</name>
<keyword evidence="2" id="KW-1185">Reference proteome</keyword>
<protein>
    <submittedName>
        <fullName evidence="1">Uncharacterized protein</fullName>
    </submittedName>
</protein>
<evidence type="ECO:0000313" key="2">
    <source>
        <dbReference type="Proteomes" id="UP000019253"/>
    </source>
</evidence>
<dbReference type="Proteomes" id="UP000019253">
    <property type="component" value="Unassembled WGS sequence"/>
</dbReference>
<reference evidence="1 2" key="1">
    <citation type="journal article" date="2014" name="Int. J. Syst. Evol. Microbiol.">
        <title>Listeria floridensis sp. nov., Listeria aquatica sp. nov., Listeria cornellensis sp. nov., Listeria riparia sp. nov. and Listeria grandensis sp. nov., from agricultural and natural environments.</title>
        <authorList>
            <person name="den Bakker H.C."/>
            <person name="Warchocki S."/>
            <person name="Wright E.M."/>
            <person name="Allred A.F."/>
            <person name="Ahlstrom C."/>
            <person name="Manuel C.S."/>
            <person name="Stasiewicz M.J."/>
            <person name="Burrell A."/>
            <person name="Roof S."/>
            <person name="Strawn L."/>
            <person name="Fortes E.D."/>
            <person name="Nightingale K.K."/>
            <person name="Kephart D."/>
            <person name="Wiedmann M."/>
        </authorList>
    </citation>
    <scope>NUCLEOTIDE SEQUENCE [LARGE SCALE GENOMIC DNA]</scope>
    <source>
        <strain evidence="2">FSL F6-971</strain>
    </source>
</reference>
<evidence type="ECO:0000313" key="1">
    <source>
        <dbReference type="EMBL" id="EUJ24746.1"/>
    </source>
</evidence>
<dbReference type="RefSeq" id="WP_051998390.1">
    <property type="nucleotide sequence ID" value="NZ_AODD01000002.1"/>
</dbReference>
<dbReference type="PATRIC" id="fig|1265819.5.peg.510"/>
<dbReference type="OrthoDB" id="2453979at2"/>
<proteinExistence type="predicted"/>
<comment type="caution">
    <text evidence="1">The sequence shown here is derived from an EMBL/GenBank/DDBJ whole genome shotgun (WGS) entry which is preliminary data.</text>
</comment>
<organism evidence="1 2">
    <name type="scientific">Listeria grandensis FSL F6-0971</name>
    <dbReference type="NCBI Taxonomy" id="1265819"/>
    <lineage>
        <taxon>Bacteria</taxon>
        <taxon>Bacillati</taxon>
        <taxon>Bacillota</taxon>
        <taxon>Bacilli</taxon>
        <taxon>Bacillales</taxon>
        <taxon>Listeriaceae</taxon>
        <taxon>Listeria</taxon>
    </lineage>
</organism>
<dbReference type="AlphaFoldDB" id="W7BNX2"/>
<accession>W7BNX2</accession>
<dbReference type="STRING" id="1265819.PGRAN_02585"/>
<gene>
    <name evidence="1" type="ORF">PGRAN_02585</name>
</gene>
<dbReference type="EMBL" id="AODD01000002">
    <property type="protein sequence ID" value="EUJ24746.1"/>
    <property type="molecule type" value="Genomic_DNA"/>
</dbReference>
<sequence length="276" mass="31047">MPKEKTEEVAGVLVDSFVEASAQYAGDTAKELTKDIVGEGIAEIAMELGIDTAASVIPGIGGAITSYRYNQKLRKLGALLVALSHRSDEIESSMKLLSEENKEKLDSIMELMVEKSMSTMQEEKINYMVNGFVEIAKHEEISFDIAYLYYDTLDRLTLLDIGVLNFYASLGIDQKTYKDVLEEFSIDYSQYTAVRENLNRMGLVQTALEINELDDLKNIVSTVDAMQDSLESVTTALSNPKKKFKNYKKSRLKLKSKDNMKITKFGKELMSFFISE</sequence>